<keyword evidence="7" id="KW-1185">Reference proteome</keyword>
<feature type="domain" description="HTH tetR-type" evidence="5">
    <location>
        <begin position="8"/>
        <end position="68"/>
    </location>
</feature>
<dbReference type="SUPFAM" id="SSF46689">
    <property type="entry name" value="Homeodomain-like"/>
    <property type="match status" value="1"/>
</dbReference>
<feature type="DNA-binding region" description="H-T-H motif" evidence="4">
    <location>
        <begin position="31"/>
        <end position="50"/>
    </location>
</feature>
<evidence type="ECO:0000256" key="4">
    <source>
        <dbReference type="PROSITE-ProRule" id="PRU00335"/>
    </source>
</evidence>
<protein>
    <recommendedName>
        <fullName evidence="5">HTH tetR-type domain-containing protein</fullName>
    </recommendedName>
</protein>
<organism evidence="6 7">
    <name type="scientific">Elstera litoralis</name>
    <dbReference type="NCBI Taxonomy" id="552518"/>
    <lineage>
        <taxon>Bacteria</taxon>
        <taxon>Pseudomonadati</taxon>
        <taxon>Pseudomonadota</taxon>
        <taxon>Alphaproteobacteria</taxon>
        <taxon>Rhodospirillales</taxon>
        <taxon>Rhodospirillaceae</taxon>
        <taxon>Elstera</taxon>
    </lineage>
</organism>
<keyword evidence="3" id="KW-0804">Transcription</keyword>
<evidence type="ECO:0000259" key="5">
    <source>
        <dbReference type="PROSITE" id="PS50977"/>
    </source>
</evidence>
<evidence type="ECO:0000256" key="2">
    <source>
        <dbReference type="ARBA" id="ARBA00023125"/>
    </source>
</evidence>
<reference evidence="6 7" key="1">
    <citation type="submission" date="2015-03" db="EMBL/GenBank/DDBJ databases">
        <title>Draft genome sequence of Elstera litoralis.</title>
        <authorList>
            <person name="Rahalkar M.C."/>
            <person name="Dhakephalkar P.K."/>
            <person name="Pore S.D."/>
            <person name="Arora P."/>
            <person name="Kapse N.G."/>
            <person name="Pandit P.S."/>
        </authorList>
    </citation>
    <scope>NUCLEOTIDE SEQUENCE [LARGE SCALE GENOMIC DNA]</scope>
    <source>
        <strain evidence="6 7">Dia-1</strain>
    </source>
</reference>
<dbReference type="Gene3D" id="1.10.357.10">
    <property type="entry name" value="Tetracycline Repressor, domain 2"/>
    <property type="match status" value="1"/>
</dbReference>
<keyword evidence="2 4" id="KW-0238">DNA-binding</keyword>
<dbReference type="GO" id="GO:0003700">
    <property type="term" value="F:DNA-binding transcription factor activity"/>
    <property type="evidence" value="ECO:0007669"/>
    <property type="project" value="TreeGrafter"/>
</dbReference>
<evidence type="ECO:0000256" key="1">
    <source>
        <dbReference type="ARBA" id="ARBA00023015"/>
    </source>
</evidence>
<accession>A0A0F3IWR7</accession>
<name>A0A0F3IWR7_9PROT</name>
<evidence type="ECO:0000313" key="7">
    <source>
        <dbReference type="Proteomes" id="UP000033774"/>
    </source>
</evidence>
<evidence type="ECO:0000256" key="3">
    <source>
        <dbReference type="ARBA" id="ARBA00023163"/>
    </source>
</evidence>
<gene>
    <name evidence="6" type="ORF">VZ95_00795</name>
</gene>
<proteinExistence type="predicted"/>
<dbReference type="Pfam" id="PF13305">
    <property type="entry name" value="TetR_C_33"/>
    <property type="match status" value="1"/>
</dbReference>
<dbReference type="InterPro" id="IPR025996">
    <property type="entry name" value="MT1864/Rv1816-like_C"/>
</dbReference>
<dbReference type="PRINTS" id="PR00455">
    <property type="entry name" value="HTHTETR"/>
</dbReference>
<dbReference type="PROSITE" id="PS01081">
    <property type="entry name" value="HTH_TETR_1"/>
    <property type="match status" value="1"/>
</dbReference>
<dbReference type="Proteomes" id="UP000033774">
    <property type="component" value="Unassembled WGS sequence"/>
</dbReference>
<dbReference type="InterPro" id="IPR023772">
    <property type="entry name" value="DNA-bd_HTH_TetR-type_CS"/>
</dbReference>
<dbReference type="SUPFAM" id="SSF48498">
    <property type="entry name" value="Tetracyclin repressor-like, C-terminal domain"/>
    <property type="match status" value="1"/>
</dbReference>
<dbReference type="AlphaFoldDB" id="A0A0F3IWR7"/>
<dbReference type="GO" id="GO:0000976">
    <property type="term" value="F:transcription cis-regulatory region binding"/>
    <property type="evidence" value="ECO:0007669"/>
    <property type="project" value="TreeGrafter"/>
</dbReference>
<dbReference type="Pfam" id="PF00440">
    <property type="entry name" value="TetR_N"/>
    <property type="match status" value="1"/>
</dbReference>
<sequence length="209" mass="23182">MGHAERGQDRRTEILAAARELMLTEGYDRTSMRNIAAKLNVTPTTLYLYFRNKEELVFHLVQETFGILLENLQSVMCPVTDPLCALRKGLEAYIRFGLAYPDHYRVVFMTLPHEAKRDACHKKQEECCDSLCDQAYGSLEKGVARCQASGQLRAGDAAAITATLWASVHGLATLLIKSGDHPAATPELMIETLLDTLLRGLAPEPSLPH</sequence>
<dbReference type="PROSITE" id="PS50977">
    <property type="entry name" value="HTH_TETR_2"/>
    <property type="match status" value="1"/>
</dbReference>
<dbReference type="InterPro" id="IPR050109">
    <property type="entry name" value="HTH-type_TetR-like_transc_reg"/>
</dbReference>
<comment type="caution">
    <text evidence="6">The sequence shown here is derived from an EMBL/GenBank/DDBJ whole genome shotgun (WGS) entry which is preliminary data.</text>
</comment>
<dbReference type="InterPro" id="IPR009057">
    <property type="entry name" value="Homeodomain-like_sf"/>
</dbReference>
<dbReference type="InterPro" id="IPR001647">
    <property type="entry name" value="HTH_TetR"/>
</dbReference>
<dbReference type="PATRIC" id="fig|552518.3.peg.273"/>
<dbReference type="EMBL" id="LAJY01000012">
    <property type="protein sequence ID" value="KJV11067.1"/>
    <property type="molecule type" value="Genomic_DNA"/>
</dbReference>
<dbReference type="PANTHER" id="PTHR30055:SF212">
    <property type="entry name" value="TETR-FAMILY FAMILY TRANSCRIPTIONAL REGULATOR"/>
    <property type="match status" value="1"/>
</dbReference>
<keyword evidence="1" id="KW-0805">Transcription regulation</keyword>
<dbReference type="PANTHER" id="PTHR30055">
    <property type="entry name" value="HTH-TYPE TRANSCRIPTIONAL REGULATOR RUTR"/>
    <property type="match status" value="1"/>
</dbReference>
<dbReference type="InterPro" id="IPR036271">
    <property type="entry name" value="Tet_transcr_reg_TetR-rel_C_sf"/>
</dbReference>
<evidence type="ECO:0000313" key="6">
    <source>
        <dbReference type="EMBL" id="KJV11067.1"/>
    </source>
</evidence>